<dbReference type="Gene3D" id="1.10.340.70">
    <property type="match status" value="1"/>
</dbReference>
<dbReference type="InterPro" id="IPR001878">
    <property type="entry name" value="Znf_CCHC"/>
</dbReference>
<evidence type="ECO:0000259" key="17">
    <source>
        <dbReference type="PROSITE" id="PS50158"/>
    </source>
</evidence>
<dbReference type="InterPro" id="IPR050951">
    <property type="entry name" value="Retrovirus_Pol_polyprotein"/>
</dbReference>
<evidence type="ECO:0000259" key="19">
    <source>
        <dbReference type="PROSITE" id="PS50994"/>
    </source>
</evidence>
<dbReference type="InterPro" id="IPR043502">
    <property type="entry name" value="DNA/RNA_pol_sf"/>
</dbReference>
<dbReference type="Gene3D" id="3.10.10.10">
    <property type="entry name" value="HIV Type 1 Reverse Transcriptase, subunit A, domain 1"/>
    <property type="match status" value="1"/>
</dbReference>
<dbReference type="GO" id="GO:0015074">
    <property type="term" value="P:DNA integration"/>
    <property type="evidence" value="ECO:0007669"/>
    <property type="project" value="UniProtKB-KW"/>
</dbReference>
<keyword evidence="7" id="KW-0255">Endonuclease</keyword>
<keyword evidence="15" id="KW-0863">Zinc-finger</keyword>
<evidence type="ECO:0000259" key="18">
    <source>
        <dbReference type="PROSITE" id="PS50878"/>
    </source>
</evidence>
<dbReference type="GO" id="GO:0004190">
    <property type="term" value="F:aspartic-type endopeptidase activity"/>
    <property type="evidence" value="ECO:0007669"/>
    <property type="project" value="UniProtKB-KW"/>
</dbReference>
<evidence type="ECO:0000256" key="6">
    <source>
        <dbReference type="ARBA" id="ARBA00022750"/>
    </source>
</evidence>
<proteinExistence type="predicted"/>
<keyword evidence="2" id="KW-0645">Protease</keyword>
<dbReference type="CDD" id="cd00303">
    <property type="entry name" value="retropepsin_like"/>
    <property type="match status" value="1"/>
</dbReference>
<keyword evidence="3" id="KW-0808">Transferase</keyword>
<evidence type="ECO:0000256" key="7">
    <source>
        <dbReference type="ARBA" id="ARBA00022759"/>
    </source>
</evidence>
<dbReference type="Pfam" id="PF17921">
    <property type="entry name" value="Integrase_H2C2"/>
    <property type="match status" value="1"/>
</dbReference>
<dbReference type="InterPro" id="IPR036875">
    <property type="entry name" value="Znf_CCHC_sf"/>
</dbReference>
<dbReference type="PROSITE" id="PS50878">
    <property type="entry name" value="RT_POL"/>
    <property type="match status" value="1"/>
</dbReference>
<sequence length="1587" mass="181491">MTIRRTVKRRRSAFVATNCTLEELFQKIVKRAAREALSDSSDNSTMDLENSQNSSNVSATDNLSSTVSSNMVNNDDMPNINDTNQDASPRINGCVDNHNSTWSTHDNRTSRNNVSAAVNISSSGNGGNINNGINANLVSNVLGNLVNGIQPVDLIQLLSQLQINNQMNQPRQDNLSRQSRPPPEQFNGKTDFNRWFIKFQSYCRLNNVSDKNKLDELLMLLNDEPLNDVINDTMLQNNYEMLKEHLSRTYKGKVSSVAALHELSLITNRRANKVDDLDSIASRISQYVEVLESENLSKVLPYECQSKFLFCGNLSSFDAALATAKRMWDLDSKAEKQKSFGNGINSTKKMNDRKLPIKYQNDKKTPICHKCKQHGHYKSNCPVRTTNQSNTIEISDDLPHTNTPDDIESVFQEMKQIQLNNANIESTNVELLKEKDKLIGTDLKIGSSTITALIDTGANCMIITPSVANKLNLKYSKIHNIKTFQGNHIVKAISEPFKMTINNVIVTVNDCYVTNKEFSNPRYQAIIGMNILQKLNCIIDLNTGNLIDKKDINVKNNQCNMLVYGDEDPKYINQFIESLKETFPLAYAKHEYDVGPGLITTSNISTLNREPDKLPLYSVPIREKDEANKIINNWYKAGVLEHSSSTLLQPIMVISKRDDPNNRKRFIADVRAANSITIPIRYKPPEIQQILADIGKYTYVSKIDLKSAFYQISIPKECRHLFAIKTDIGNFQFTRLVQGGKNSSALFQKAMDEIFLPLKPHIQIYIDDILLISKGGKNEHEKLIHEFFNIANKYQLKIALEKSKFFATNVKFLGFDINPTGISPSNTNVSNLLKRSTPKSKKELYSFLQACGYYRRFVPNYSKSAEILYEKCTGRNKAILFNDNEMNAYNYLRESLTNAPKLHHPNHNDQFIITTDSSNTAIGCTLSQLQNNEEVPLAYFSQKLKPTVRGRAPTYLELFAISRSLRHFKYLLTGCKILIRTDHKPLTNIGRTDDKKYIELLEDINQFDCEITYIPGSANSLADYLSRIDHDYSSDKENIKCNSVFIKKRVGRPRKMTVKNSNNLNNQIIIKHNSINNLAVNENIESNTNAKTLSIPSLETTLNGDDNKRQRGRPKKQKVLSSTEKKILQLSENIINENPIAKRTRGRPQSSVNIINRENEDPFLSIVKESLDKWKNLNLIEEQKKDEFINKCIHDKFYNGRKIFVDNLNIARIQLTEDENVILLPQSLIPAILKLCHNDNGHFSYMKVREIISRNVYFKNMHSTIIKHLQECSICKRRNINPKAHPNPQAVESNEPLHTISIDVMGPLQNSNGYKYILNAADNSTRFVWSIPLETQGHEEITRKLTHEIFMKFGFPRIIKSDGAGNFRAQNFSEYFSNFNIKHVYTGAYHSRGNAIIERSFRTLQASISKLISIRPRNWSEYLTTANYYYNSTKISSLGKSPFELMFIRTPNTILDIIIKKYNPYIVDKNFCQFDLTEKANIIRDLAQESHLNERIKENIKLKQTSLTMTKGQQIYIRTPKSNKFDNNFTGPFTCEKYTNNYVFYKNKNGKINKAHMSNTKLGKPMKNEKDEKNKNFQEISHESKEE</sequence>
<dbReference type="STRING" id="6248.A0A0K0ETC4"/>
<keyword evidence="12" id="KW-0695">RNA-directed DNA polymerase</keyword>
<keyword evidence="8" id="KW-0378">Hydrolase</keyword>
<dbReference type="SUPFAM" id="SSF56672">
    <property type="entry name" value="DNA/RNA polymerases"/>
    <property type="match status" value="1"/>
</dbReference>
<keyword evidence="11" id="KW-0229">DNA integration</keyword>
<dbReference type="Gene3D" id="3.30.420.10">
    <property type="entry name" value="Ribonuclease H-like superfamily/Ribonuclease H"/>
    <property type="match status" value="1"/>
</dbReference>
<dbReference type="GO" id="GO:0003964">
    <property type="term" value="F:RNA-directed DNA polymerase activity"/>
    <property type="evidence" value="ECO:0007669"/>
    <property type="project" value="UniProtKB-KW"/>
</dbReference>
<dbReference type="GO" id="GO:0042575">
    <property type="term" value="C:DNA polymerase complex"/>
    <property type="evidence" value="ECO:0007669"/>
    <property type="project" value="UniProtKB-ARBA"/>
</dbReference>
<dbReference type="GO" id="GO:0003677">
    <property type="term" value="F:DNA binding"/>
    <property type="evidence" value="ECO:0007669"/>
    <property type="project" value="UniProtKB-KW"/>
</dbReference>
<dbReference type="Pfam" id="PF13975">
    <property type="entry name" value="gag-asp_proteas"/>
    <property type="match status" value="1"/>
</dbReference>
<dbReference type="SMART" id="SM00384">
    <property type="entry name" value="AT_hook"/>
    <property type="match status" value="3"/>
</dbReference>
<dbReference type="GO" id="GO:0006508">
    <property type="term" value="P:proteolysis"/>
    <property type="evidence" value="ECO:0007669"/>
    <property type="project" value="UniProtKB-KW"/>
</dbReference>
<dbReference type="CDD" id="cd01647">
    <property type="entry name" value="RT_LTR"/>
    <property type="match status" value="1"/>
</dbReference>
<feature type="domain" description="Reverse transcriptase" evidence="18">
    <location>
        <begin position="635"/>
        <end position="817"/>
    </location>
</feature>
<reference evidence="20" key="1">
    <citation type="submission" date="2015-08" db="UniProtKB">
        <authorList>
            <consortium name="WormBaseParasite"/>
        </authorList>
    </citation>
    <scope>IDENTIFICATION</scope>
</reference>
<dbReference type="PANTHER" id="PTHR37984:SF5">
    <property type="entry name" value="PROTEIN NYNRIN-LIKE"/>
    <property type="match status" value="1"/>
</dbReference>
<evidence type="ECO:0000256" key="13">
    <source>
        <dbReference type="ARBA" id="ARBA00023125"/>
    </source>
</evidence>
<dbReference type="SUPFAM" id="SSF50630">
    <property type="entry name" value="Acid proteases"/>
    <property type="match status" value="1"/>
</dbReference>
<dbReference type="SUPFAM" id="SSF53098">
    <property type="entry name" value="Ribonuclease H-like"/>
    <property type="match status" value="1"/>
</dbReference>
<dbReference type="InterPro" id="IPR001584">
    <property type="entry name" value="Integrase_cat-core"/>
</dbReference>
<feature type="region of interest" description="Disordered" evidence="16">
    <location>
        <begin position="38"/>
        <end position="87"/>
    </location>
</feature>
<dbReference type="EC" id="2.7.7.49" evidence="1"/>
<keyword evidence="15" id="KW-0862">Zinc</keyword>
<feature type="region of interest" description="Disordered" evidence="16">
    <location>
        <begin position="168"/>
        <end position="189"/>
    </location>
</feature>
<dbReference type="PROSITE" id="PS00141">
    <property type="entry name" value="ASP_PROTEASE"/>
    <property type="match status" value="1"/>
</dbReference>
<keyword evidence="9" id="KW-0460">Magnesium</keyword>
<evidence type="ECO:0000256" key="1">
    <source>
        <dbReference type="ARBA" id="ARBA00012493"/>
    </source>
</evidence>
<evidence type="ECO:0000256" key="14">
    <source>
        <dbReference type="ARBA" id="ARBA00023268"/>
    </source>
</evidence>
<evidence type="ECO:0000256" key="16">
    <source>
        <dbReference type="SAM" id="MobiDB-lite"/>
    </source>
</evidence>
<protein>
    <recommendedName>
        <fullName evidence="1">RNA-directed DNA polymerase</fullName>
        <ecNumber evidence="1">2.7.7.49</ecNumber>
    </recommendedName>
</protein>
<dbReference type="Gene3D" id="3.30.70.270">
    <property type="match status" value="2"/>
</dbReference>
<feature type="compositionally biased region" description="Basic and acidic residues" evidence="16">
    <location>
        <begin position="1566"/>
        <end position="1587"/>
    </location>
</feature>
<dbReference type="Pfam" id="PF00665">
    <property type="entry name" value="rve"/>
    <property type="match status" value="1"/>
</dbReference>
<keyword evidence="15" id="KW-0479">Metal-binding</keyword>
<evidence type="ECO:0000256" key="10">
    <source>
        <dbReference type="ARBA" id="ARBA00022884"/>
    </source>
</evidence>
<dbReference type="GO" id="GO:0003723">
    <property type="term" value="F:RNA binding"/>
    <property type="evidence" value="ECO:0007669"/>
    <property type="project" value="UniProtKB-KW"/>
</dbReference>
<evidence type="ECO:0000256" key="5">
    <source>
        <dbReference type="ARBA" id="ARBA00022722"/>
    </source>
</evidence>
<evidence type="ECO:0000256" key="9">
    <source>
        <dbReference type="ARBA" id="ARBA00022842"/>
    </source>
</evidence>
<dbReference type="InterPro" id="IPR021109">
    <property type="entry name" value="Peptidase_aspartic_dom_sf"/>
</dbReference>
<feature type="domain" description="Integrase catalytic" evidence="19">
    <location>
        <begin position="1292"/>
        <end position="1450"/>
    </location>
</feature>
<evidence type="ECO:0000256" key="3">
    <source>
        <dbReference type="ARBA" id="ARBA00022679"/>
    </source>
</evidence>
<dbReference type="SUPFAM" id="SSF57756">
    <property type="entry name" value="Retrovirus zinc finger-like domains"/>
    <property type="match status" value="1"/>
</dbReference>
<dbReference type="Gene3D" id="2.40.70.10">
    <property type="entry name" value="Acid Proteases"/>
    <property type="match status" value="1"/>
</dbReference>
<dbReference type="WBParaSite" id="SSTP_0001270100.1">
    <property type="protein sequence ID" value="SSTP_0001270100.1"/>
    <property type="gene ID" value="SSTP_0001270100"/>
</dbReference>
<dbReference type="InterPro" id="IPR041588">
    <property type="entry name" value="Integrase_H2C2"/>
</dbReference>
<dbReference type="Pfam" id="PF17919">
    <property type="entry name" value="RT_RNaseH_2"/>
    <property type="match status" value="1"/>
</dbReference>
<dbReference type="InterPro" id="IPR001969">
    <property type="entry name" value="Aspartic_peptidase_AS"/>
</dbReference>
<feature type="compositionally biased region" description="Polar residues" evidence="16">
    <location>
        <begin position="170"/>
        <end position="179"/>
    </location>
</feature>
<dbReference type="InterPro" id="IPR012337">
    <property type="entry name" value="RNaseH-like_sf"/>
</dbReference>
<dbReference type="Pfam" id="PF00078">
    <property type="entry name" value="RVT_1"/>
    <property type="match status" value="1"/>
</dbReference>
<keyword evidence="5" id="KW-0540">Nuclease</keyword>
<dbReference type="InterPro" id="IPR000477">
    <property type="entry name" value="RT_dom"/>
</dbReference>
<dbReference type="CDD" id="cd09274">
    <property type="entry name" value="RNase_HI_RT_Ty3"/>
    <property type="match status" value="1"/>
</dbReference>
<evidence type="ECO:0000256" key="8">
    <source>
        <dbReference type="ARBA" id="ARBA00022801"/>
    </source>
</evidence>
<evidence type="ECO:0000256" key="4">
    <source>
        <dbReference type="ARBA" id="ARBA00022695"/>
    </source>
</evidence>
<feature type="domain" description="CCHC-type" evidence="17">
    <location>
        <begin position="368"/>
        <end position="382"/>
    </location>
</feature>
<organism evidence="20">
    <name type="scientific">Strongyloides stercoralis</name>
    <name type="common">Threadworm</name>
    <dbReference type="NCBI Taxonomy" id="6248"/>
    <lineage>
        <taxon>Eukaryota</taxon>
        <taxon>Metazoa</taxon>
        <taxon>Ecdysozoa</taxon>
        <taxon>Nematoda</taxon>
        <taxon>Chromadorea</taxon>
        <taxon>Rhabditida</taxon>
        <taxon>Tylenchina</taxon>
        <taxon>Panagrolaimomorpha</taxon>
        <taxon>Strongyloidoidea</taxon>
        <taxon>Strongyloididae</taxon>
        <taxon>Strongyloides</taxon>
    </lineage>
</organism>
<dbReference type="PROSITE" id="PS50994">
    <property type="entry name" value="INTEGRASE"/>
    <property type="match status" value="1"/>
</dbReference>
<feature type="region of interest" description="Disordered" evidence="16">
    <location>
        <begin position="1098"/>
        <end position="1122"/>
    </location>
</feature>
<dbReference type="InterPro" id="IPR017956">
    <property type="entry name" value="AT_hook_DNA-bd_motif"/>
</dbReference>
<name>A0A0K0ETC4_STRER</name>
<keyword evidence="4" id="KW-0548">Nucleotidyltransferase</keyword>
<dbReference type="InterPro" id="IPR041577">
    <property type="entry name" value="RT_RNaseH_2"/>
</dbReference>
<evidence type="ECO:0000256" key="15">
    <source>
        <dbReference type="PROSITE-ProRule" id="PRU00047"/>
    </source>
</evidence>
<feature type="compositionally biased region" description="Polar residues" evidence="16">
    <location>
        <begin position="38"/>
        <end position="73"/>
    </location>
</feature>
<feature type="region of interest" description="Disordered" evidence="16">
    <location>
        <begin position="1555"/>
        <end position="1587"/>
    </location>
</feature>
<keyword evidence="14" id="KW-0511">Multifunctional enzyme</keyword>
<evidence type="ECO:0000256" key="11">
    <source>
        <dbReference type="ARBA" id="ARBA00022908"/>
    </source>
</evidence>
<dbReference type="InterPro" id="IPR036397">
    <property type="entry name" value="RNaseH_sf"/>
</dbReference>
<dbReference type="GO" id="GO:0008270">
    <property type="term" value="F:zinc ion binding"/>
    <property type="evidence" value="ECO:0007669"/>
    <property type="project" value="UniProtKB-KW"/>
</dbReference>
<evidence type="ECO:0000313" key="20">
    <source>
        <dbReference type="WBParaSite" id="SSTP_0001270100.1"/>
    </source>
</evidence>
<dbReference type="PANTHER" id="PTHR37984">
    <property type="entry name" value="PROTEIN CBG26694"/>
    <property type="match status" value="1"/>
</dbReference>
<accession>A0A0K0ETC4</accession>
<dbReference type="GO" id="GO:0019899">
    <property type="term" value="F:enzyme binding"/>
    <property type="evidence" value="ECO:0007669"/>
    <property type="project" value="UniProtKB-ARBA"/>
</dbReference>
<evidence type="ECO:0000256" key="2">
    <source>
        <dbReference type="ARBA" id="ARBA00022670"/>
    </source>
</evidence>
<dbReference type="InterPro" id="IPR043128">
    <property type="entry name" value="Rev_trsase/Diguanyl_cyclase"/>
</dbReference>
<keyword evidence="6" id="KW-0064">Aspartyl protease</keyword>
<keyword evidence="10" id="KW-0694">RNA-binding</keyword>
<keyword evidence="13" id="KW-0238">DNA-binding</keyword>
<dbReference type="GO" id="GO:0004519">
    <property type="term" value="F:endonuclease activity"/>
    <property type="evidence" value="ECO:0007669"/>
    <property type="project" value="UniProtKB-KW"/>
</dbReference>
<dbReference type="PROSITE" id="PS50158">
    <property type="entry name" value="ZF_CCHC"/>
    <property type="match status" value="1"/>
</dbReference>
<evidence type="ECO:0000256" key="12">
    <source>
        <dbReference type="ARBA" id="ARBA00022918"/>
    </source>
</evidence>